<reference evidence="3" key="1">
    <citation type="submission" date="2021-02" db="EMBL/GenBank/DDBJ databases">
        <authorList>
            <person name="Nowell W R."/>
        </authorList>
    </citation>
    <scope>NUCLEOTIDE SEQUENCE</scope>
</reference>
<dbReference type="AlphaFoldDB" id="A0A814YV36"/>
<dbReference type="Proteomes" id="UP000663828">
    <property type="component" value="Unassembled WGS sequence"/>
</dbReference>
<keyword evidence="1" id="KW-1133">Transmembrane helix</keyword>
<keyword evidence="1" id="KW-0812">Transmembrane</keyword>
<feature type="transmembrane region" description="Helical" evidence="1">
    <location>
        <begin position="12"/>
        <end position="43"/>
    </location>
</feature>
<gene>
    <name evidence="2" type="ORF">EDS130_LOCUS10564</name>
    <name evidence="3" type="ORF">XAT740_LOCUS25489</name>
</gene>
<accession>A0A814YV36</accession>
<dbReference type="Proteomes" id="UP000663852">
    <property type="component" value="Unassembled WGS sequence"/>
</dbReference>
<evidence type="ECO:0000313" key="3">
    <source>
        <dbReference type="EMBL" id="CAF1236130.1"/>
    </source>
</evidence>
<evidence type="ECO:0000313" key="2">
    <source>
        <dbReference type="EMBL" id="CAF0916967.1"/>
    </source>
</evidence>
<organism evidence="3 4">
    <name type="scientific">Adineta ricciae</name>
    <name type="common">Rotifer</name>
    <dbReference type="NCBI Taxonomy" id="249248"/>
    <lineage>
        <taxon>Eukaryota</taxon>
        <taxon>Metazoa</taxon>
        <taxon>Spiralia</taxon>
        <taxon>Gnathifera</taxon>
        <taxon>Rotifera</taxon>
        <taxon>Eurotatoria</taxon>
        <taxon>Bdelloidea</taxon>
        <taxon>Adinetida</taxon>
        <taxon>Adinetidae</taxon>
        <taxon>Adineta</taxon>
    </lineage>
</organism>
<evidence type="ECO:0000256" key="1">
    <source>
        <dbReference type="SAM" id="Phobius"/>
    </source>
</evidence>
<dbReference type="EMBL" id="CAJNOR010002022">
    <property type="protein sequence ID" value="CAF1236130.1"/>
    <property type="molecule type" value="Genomic_DNA"/>
</dbReference>
<sequence length="74" mass="7618">MSSAIETANSALSTAVILAIAIPCAVVGVGLIICISICIYCACCRKPKTTPGMILQPQAPQVQPDVYSTPPNTV</sequence>
<dbReference type="EMBL" id="CAJNOJ010000037">
    <property type="protein sequence ID" value="CAF0916967.1"/>
    <property type="molecule type" value="Genomic_DNA"/>
</dbReference>
<keyword evidence="1" id="KW-0472">Membrane</keyword>
<protein>
    <submittedName>
        <fullName evidence="3">Uncharacterized protein</fullName>
    </submittedName>
</protein>
<proteinExistence type="predicted"/>
<comment type="caution">
    <text evidence="3">The sequence shown here is derived from an EMBL/GenBank/DDBJ whole genome shotgun (WGS) entry which is preliminary data.</text>
</comment>
<name>A0A814YV36_ADIRI</name>
<evidence type="ECO:0000313" key="4">
    <source>
        <dbReference type="Proteomes" id="UP000663828"/>
    </source>
</evidence>
<keyword evidence="4" id="KW-1185">Reference proteome</keyword>